<comment type="caution">
    <text evidence="1">The sequence shown here is derived from an EMBL/GenBank/DDBJ whole genome shotgun (WGS) entry which is preliminary data.</text>
</comment>
<dbReference type="SUPFAM" id="SSF81301">
    <property type="entry name" value="Nucleotidyltransferase"/>
    <property type="match status" value="1"/>
</dbReference>
<dbReference type="InterPro" id="IPR043519">
    <property type="entry name" value="NT_sf"/>
</dbReference>
<accession>A0A8J4EGA0</accession>
<dbReference type="RefSeq" id="WP_203933350.1">
    <property type="nucleotide sequence ID" value="NZ_BOPH01000117.1"/>
</dbReference>
<keyword evidence="2" id="KW-1185">Reference proteome</keyword>
<sequence>MDPLAAATALVHERFPHATWAILTGSVLGPHRTPGSDLDIVVLQDHDAGYRESLRFRGWPTELFVHTPHQLARYLERELAARKPSTHRMLAQGVTLLGDPGDLPARCARVLADGPPPLTDAERDWLRYSLTDALDDLTHAVDPGERVVIATALWVESARAALAFAGRWLSHGKWLLRELRELDPSLAADWLAARDDPAPFAERVLRPAGGPLFDGYRAQAPDG</sequence>
<dbReference type="Gene3D" id="3.30.460.10">
    <property type="entry name" value="Beta Polymerase, domain 2"/>
    <property type="match status" value="1"/>
</dbReference>
<name>A0A8J4EGA0_9ACTN</name>
<proteinExistence type="predicted"/>
<gene>
    <name evidence="1" type="ORF">Voc01_084430</name>
</gene>
<evidence type="ECO:0000313" key="1">
    <source>
        <dbReference type="EMBL" id="GIJ73526.1"/>
    </source>
</evidence>
<evidence type="ECO:0000313" key="2">
    <source>
        <dbReference type="Proteomes" id="UP000635606"/>
    </source>
</evidence>
<organism evidence="1 2">
    <name type="scientific">Virgisporangium ochraceum</name>
    <dbReference type="NCBI Taxonomy" id="65505"/>
    <lineage>
        <taxon>Bacteria</taxon>
        <taxon>Bacillati</taxon>
        <taxon>Actinomycetota</taxon>
        <taxon>Actinomycetes</taxon>
        <taxon>Micromonosporales</taxon>
        <taxon>Micromonosporaceae</taxon>
        <taxon>Virgisporangium</taxon>
    </lineage>
</organism>
<dbReference type="AlphaFoldDB" id="A0A8J4EGA0"/>
<dbReference type="Proteomes" id="UP000635606">
    <property type="component" value="Unassembled WGS sequence"/>
</dbReference>
<dbReference type="EMBL" id="BOPH01000117">
    <property type="protein sequence ID" value="GIJ73526.1"/>
    <property type="molecule type" value="Genomic_DNA"/>
</dbReference>
<reference evidence="1" key="1">
    <citation type="submission" date="2021-01" db="EMBL/GenBank/DDBJ databases">
        <title>Whole genome shotgun sequence of Virgisporangium ochraceum NBRC 16418.</title>
        <authorList>
            <person name="Komaki H."/>
            <person name="Tamura T."/>
        </authorList>
    </citation>
    <scope>NUCLEOTIDE SEQUENCE</scope>
    <source>
        <strain evidence="1">NBRC 16418</strain>
    </source>
</reference>
<protein>
    <submittedName>
        <fullName evidence="1">Nucleotidyltransferase</fullName>
    </submittedName>
</protein>